<dbReference type="OrthoDB" id="6247875at2759"/>
<dbReference type="InterPro" id="IPR036910">
    <property type="entry name" value="HMG_box_dom_sf"/>
</dbReference>
<dbReference type="PANTHER" id="PTHR10270:SF161">
    <property type="entry name" value="SEX-DETERMINING REGION Y PROTEIN"/>
    <property type="match status" value="1"/>
</dbReference>
<comment type="caution">
    <text evidence="5">The sequence shown here is derived from an EMBL/GenBank/DDBJ whole genome shotgun (WGS) entry which is preliminary data.</text>
</comment>
<dbReference type="SUPFAM" id="SSF52467">
    <property type="entry name" value="DHS-like NAD/FAD-binding domain"/>
    <property type="match status" value="1"/>
</dbReference>
<dbReference type="GO" id="GO:0005634">
    <property type="term" value="C:nucleus"/>
    <property type="evidence" value="ECO:0007669"/>
    <property type="project" value="UniProtKB-UniRule"/>
</dbReference>
<dbReference type="Proteomes" id="UP000789405">
    <property type="component" value="Unassembled WGS sequence"/>
</dbReference>
<evidence type="ECO:0000313" key="5">
    <source>
        <dbReference type="EMBL" id="CAG8644458.1"/>
    </source>
</evidence>
<evidence type="ECO:0000259" key="4">
    <source>
        <dbReference type="PROSITE" id="PS50118"/>
    </source>
</evidence>
<evidence type="ECO:0000256" key="1">
    <source>
        <dbReference type="ARBA" id="ARBA00023125"/>
    </source>
</evidence>
<dbReference type="AlphaFoldDB" id="A0A9N9DPX7"/>
<feature type="domain" description="HMG box" evidence="4">
    <location>
        <begin position="253"/>
        <end position="321"/>
    </location>
</feature>
<protein>
    <submittedName>
        <fullName evidence="5">8980_t:CDS:1</fullName>
    </submittedName>
</protein>
<dbReference type="PROSITE" id="PS50118">
    <property type="entry name" value="HMG_BOX_2"/>
    <property type="match status" value="1"/>
</dbReference>
<organism evidence="5 6">
    <name type="scientific">Dentiscutata erythropus</name>
    <dbReference type="NCBI Taxonomy" id="1348616"/>
    <lineage>
        <taxon>Eukaryota</taxon>
        <taxon>Fungi</taxon>
        <taxon>Fungi incertae sedis</taxon>
        <taxon>Mucoromycota</taxon>
        <taxon>Glomeromycotina</taxon>
        <taxon>Glomeromycetes</taxon>
        <taxon>Diversisporales</taxon>
        <taxon>Gigasporaceae</taxon>
        <taxon>Dentiscutata</taxon>
    </lineage>
</organism>
<feature type="DNA-binding region" description="HMG box" evidence="3">
    <location>
        <begin position="253"/>
        <end position="321"/>
    </location>
</feature>
<evidence type="ECO:0000256" key="3">
    <source>
        <dbReference type="PROSITE-ProRule" id="PRU00267"/>
    </source>
</evidence>
<reference evidence="5" key="1">
    <citation type="submission" date="2021-06" db="EMBL/GenBank/DDBJ databases">
        <authorList>
            <person name="Kallberg Y."/>
            <person name="Tangrot J."/>
            <person name="Rosling A."/>
        </authorList>
    </citation>
    <scope>NUCLEOTIDE SEQUENCE</scope>
    <source>
        <strain evidence="5">MA453B</strain>
    </source>
</reference>
<dbReference type="EMBL" id="CAJVPY010005503">
    <property type="protein sequence ID" value="CAG8644458.1"/>
    <property type="molecule type" value="Genomic_DNA"/>
</dbReference>
<evidence type="ECO:0000256" key="2">
    <source>
        <dbReference type="ARBA" id="ARBA00023163"/>
    </source>
</evidence>
<keyword evidence="2" id="KW-0804">Transcription</keyword>
<dbReference type="InterPro" id="IPR029035">
    <property type="entry name" value="DHS-like_NAD/FAD-binding_dom"/>
</dbReference>
<dbReference type="GO" id="GO:0030154">
    <property type="term" value="P:cell differentiation"/>
    <property type="evidence" value="ECO:0007669"/>
    <property type="project" value="TreeGrafter"/>
</dbReference>
<dbReference type="InterPro" id="IPR050140">
    <property type="entry name" value="SRY-related_HMG-box_TF-like"/>
</dbReference>
<dbReference type="Pfam" id="PF00505">
    <property type="entry name" value="HMG_box"/>
    <property type="match status" value="1"/>
</dbReference>
<name>A0A9N9DPX7_9GLOM</name>
<sequence length="427" mass="48278">DSHPKGLEIGQIAAHYQDKADCLIIMGTSLRIPRAKAFIKDFAKAVHERNGYMILVNATNVVTKEWNGIIDYQIEGTYDVWVGFVGIELSNVKFNVKTTTKSFSQRIYDYFTGSKAKVNKLPRLPDSFILYRRKKQPDIMAKNSGISNNELSFLMIDTPAFSSISADGENPIMNRHNQNIQQQRVLQTNLKIPQNTAAPCVVVVNKLVSTVGCNINSTTTPSNVRSPQLASVRAAAPIPRGGTIIKFEKPRRPPRPPNAFILYRRSKQPDIVAANKGISNKEVSILLGKMWHKESLEEKTKFQCQAEAEKLEHMKKYPGYKFHPRRPHEICRRTKKLSVITGNNGTTNAVKNSVKKECNTLNSVTNSEISNNSMYFDTVNIADYDIDYDNVSPMVISPYFFDLSNNESCDYLQFNNPSDYLQSFDYL</sequence>
<evidence type="ECO:0000313" key="6">
    <source>
        <dbReference type="Proteomes" id="UP000789405"/>
    </source>
</evidence>
<dbReference type="InterPro" id="IPR009071">
    <property type="entry name" value="HMG_box_dom"/>
</dbReference>
<dbReference type="PANTHER" id="PTHR10270">
    <property type="entry name" value="SOX TRANSCRIPTION FACTOR"/>
    <property type="match status" value="1"/>
</dbReference>
<dbReference type="SUPFAM" id="SSF47095">
    <property type="entry name" value="HMG-box"/>
    <property type="match status" value="1"/>
</dbReference>
<proteinExistence type="predicted"/>
<accession>A0A9N9DPX7</accession>
<dbReference type="Gene3D" id="1.10.30.10">
    <property type="entry name" value="High mobility group box domain"/>
    <property type="match status" value="1"/>
</dbReference>
<dbReference type="GO" id="GO:0001228">
    <property type="term" value="F:DNA-binding transcription activator activity, RNA polymerase II-specific"/>
    <property type="evidence" value="ECO:0007669"/>
    <property type="project" value="TreeGrafter"/>
</dbReference>
<dbReference type="GO" id="GO:0000978">
    <property type="term" value="F:RNA polymerase II cis-regulatory region sequence-specific DNA binding"/>
    <property type="evidence" value="ECO:0007669"/>
    <property type="project" value="TreeGrafter"/>
</dbReference>
<dbReference type="Gene3D" id="3.40.50.1220">
    <property type="entry name" value="TPP-binding domain"/>
    <property type="match status" value="1"/>
</dbReference>
<dbReference type="SMART" id="SM00398">
    <property type="entry name" value="HMG"/>
    <property type="match status" value="1"/>
</dbReference>
<keyword evidence="1 3" id="KW-0238">DNA-binding</keyword>
<keyword evidence="6" id="KW-1185">Reference proteome</keyword>
<gene>
    <name evidence="5" type="ORF">DERYTH_LOCUS9838</name>
</gene>
<dbReference type="CDD" id="cd01389">
    <property type="entry name" value="HMG-box_ROX1-like"/>
    <property type="match status" value="1"/>
</dbReference>
<feature type="non-terminal residue" evidence="5">
    <location>
        <position position="1"/>
    </location>
</feature>
<keyword evidence="3" id="KW-0539">Nucleus</keyword>